<dbReference type="EMBL" id="BKAL01000006">
    <property type="protein sequence ID" value="GEP69116.1"/>
    <property type="molecule type" value="Genomic_DNA"/>
</dbReference>
<dbReference type="SUPFAM" id="SSF55347">
    <property type="entry name" value="Glyceraldehyde-3-phosphate dehydrogenase-like, C-terminal domain"/>
    <property type="match status" value="1"/>
</dbReference>
<evidence type="ECO:0000256" key="1">
    <source>
        <dbReference type="ARBA" id="ARBA00023027"/>
    </source>
</evidence>
<comment type="caution">
    <text evidence="4">The sequence shown here is derived from an EMBL/GenBank/DDBJ whole genome shotgun (WGS) entry which is preliminary data.</text>
</comment>
<dbReference type="OrthoDB" id="9815825at2"/>
<dbReference type="GO" id="GO:0000166">
    <property type="term" value="F:nucleotide binding"/>
    <property type="evidence" value="ECO:0007669"/>
    <property type="project" value="InterPro"/>
</dbReference>
<dbReference type="Pfam" id="PF22725">
    <property type="entry name" value="GFO_IDH_MocA_C3"/>
    <property type="match status" value="1"/>
</dbReference>
<dbReference type="InterPro" id="IPR036291">
    <property type="entry name" value="NAD(P)-bd_dom_sf"/>
</dbReference>
<dbReference type="AlphaFoldDB" id="A0A512PD89"/>
<name>A0A512PD89_9CELL</name>
<dbReference type="InterPro" id="IPR000683">
    <property type="entry name" value="Gfo/Idh/MocA-like_OxRdtase_N"/>
</dbReference>
<dbReference type="SUPFAM" id="SSF51735">
    <property type="entry name" value="NAD(P)-binding Rossmann-fold domains"/>
    <property type="match status" value="1"/>
</dbReference>
<proteinExistence type="predicted"/>
<dbReference type="Gene3D" id="3.40.50.720">
    <property type="entry name" value="NAD(P)-binding Rossmann-like Domain"/>
    <property type="match status" value="1"/>
</dbReference>
<dbReference type="PANTHER" id="PTHR43054:SF1">
    <property type="entry name" value="SCYLLO-INOSITOL 2-DEHYDROGENASE (NADP(+)) IOLU"/>
    <property type="match status" value="1"/>
</dbReference>
<reference evidence="4 5" key="1">
    <citation type="submission" date="2019-07" db="EMBL/GenBank/DDBJ databases">
        <title>Whole genome shotgun sequence of Cellulomonas soli NBRC 109434.</title>
        <authorList>
            <person name="Hosoyama A."/>
            <person name="Uohara A."/>
            <person name="Ohji S."/>
            <person name="Ichikawa N."/>
        </authorList>
    </citation>
    <scope>NUCLEOTIDE SEQUENCE [LARGE SCALE GENOMIC DNA]</scope>
    <source>
        <strain evidence="4 5">NBRC 109434</strain>
    </source>
</reference>
<keyword evidence="5" id="KW-1185">Reference proteome</keyword>
<evidence type="ECO:0000313" key="5">
    <source>
        <dbReference type="Proteomes" id="UP000321798"/>
    </source>
</evidence>
<dbReference type="RefSeq" id="WP_146953093.1">
    <property type="nucleotide sequence ID" value="NZ_BAABBJ010000006.1"/>
</dbReference>
<evidence type="ECO:0000259" key="3">
    <source>
        <dbReference type="Pfam" id="PF22725"/>
    </source>
</evidence>
<evidence type="ECO:0000259" key="2">
    <source>
        <dbReference type="Pfam" id="PF01408"/>
    </source>
</evidence>
<gene>
    <name evidence="4" type="ORF">CSO01_18310</name>
</gene>
<organism evidence="4 5">
    <name type="scientific">Cellulomonas soli</name>
    <dbReference type="NCBI Taxonomy" id="931535"/>
    <lineage>
        <taxon>Bacteria</taxon>
        <taxon>Bacillati</taxon>
        <taxon>Actinomycetota</taxon>
        <taxon>Actinomycetes</taxon>
        <taxon>Micrococcales</taxon>
        <taxon>Cellulomonadaceae</taxon>
        <taxon>Cellulomonas</taxon>
    </lineage>
</organism>
<dbReference type="Gene3D" id="3.30.360.10">
    <property type="entry name" value="Dihydrodipicolinate Reductase, domain 2"/>
    <property type="match status" value="1"/>
</dbReference>
<keyword evidence="1" id="KW-0520">NAD</keyword>
<feature type="domain" description="Gfo/Idh/MocA-like oxidoreductase N-terminal" evidence="2">
    <location>
        <begin position="2"/>
        <end position="118"/>
    </location>
</feature>
<dbReference type="Pfam" id="PF01408">
    <property type="entry name" value="GFO_IDH_MocA"/>
    <property type="match status" value="1"/>
</dbReference>
<sequence>MIKIGVLGGGPIAAVFAERLGELDGVRLGAIGPAAGEDVTALADRYGVPVAADAHALAADATLDAVYVVSVSSQHAEHAVALLSAGKHVLVEKPMACTAAQVAAMTAAARAHDRLLMELYPAPFEPNIAALREAVPRLDRVRRAVLVKDQYSSAFDAYRAGQNPPAFDPTFGGGSILDLGFYPVSLAVHLFGAPQSVTATGRLLDNGADSQGLIVLGYPDLEVDCLHSKVSSSGIDSQVAGEQSALLLDDISTPSRVHLLERGPSRRLEPVADLSRARTGSHLVYGIDAFVDLVREGARDSAIHPLADVVTAHQVLDEARRQVGVRFPADD</sequence>
<protein>
    <submittedName>
        <fullName evidence="4">Oxidoreductase</fullName>
    </submittedName>
</protein>
<dbReference type="Proteomes" id="UP000321798">
    <property type="component" value="Unassembled WGS sequence"/>
</dbReference>
<dbReference type="PANTHER" id="PTHR43054">
    <property type="match status" value="1"/>
</dbReference>
<accession>A0A512PD89</accession>
<evidence type="ECO:0000313" key="4">
    <source>
        <dbReference type="EMBL" id="GEP69116.1"/>
    </source>
</evidence>
<feature type="domain" description="GFO/IDH/MocA-like oxidoreductase" evidence="3">
    <location>
        <begin position="153"/>
        <end position="220"/>
    </location>
</feature>
<dbReference type="InterPro" id="IPR055170">
    <property type="entry name" value="GFO_IDH_MocA-like_dom"/>
</dbReference>